<name>A0A533Q8D1_9BACT</name>
<comment type="caution">
    <text evidence="1">The sequence shown here is derived from an EMBL/GenBank/DDBJ whole genome shotgun (WGS) entry which is preliminary data.</text>
</comment>
<evidence type="ECO:0000313" key="2">
    <source>
        <dbReference type="Proteomes" id="UP000319783"/>
    </source>
</evidence>
<organism evidence="1 2">
    <name type="scientific">Candidatus Jettenia ecosi</name>
    <dbReference type="NCBI Taxonomy" id="2494326"/>
    <lineage>
        <taxon>Bacteria</taxon>
        <taxon>Pseudomonadati</taxon>
        <taxon>Planctomycetota</taxon>
        <taxon>Candidatus Brocadiia</taxon>
        <taxon>Candidatus Brocadiales</taxon>
        <taxon>Candidatus Brocadiaceae</taxon>
        <taxon>Candidatus Jettenia</taxon>
    </lineage>
</organism>
<evidence type="ECO:0000313" key="1">
    <source>
        <dbReference type="EMBL" id="TLD40926.1"/>
    </source>
</evidence>
<gene>
    <name evidence="1" type="ORF">JETT_2803</name>
</gene>
<protein>
    <submittedName>
        <fullName evidence="1">Uncharacterized protein</fullName>
    </submittedName>
</protein>
<accession>A0A533Q8D1</accession>
<sequence length="48" mass="5643">MRNMPKNNTMSMNTKPLRIDNLLDLCMFIFHNKASCFSPFFKGRSRGM</sequence>
<proteinExistence type="predicted"/>
<dbReference type="EMBL" id="SULG01000071">
    <property type="protein sequence ID" value="TLD40926.1"/>
    <property type="molecule type" value="Genomic_DNA"/>
</dbReference>
<dbReference type="AlphaFoldDB" id="A0A533Q8D1"/>
<reference evidence="1 2" key="1">
    <citation type="submission" date="2019-04" db="EMBL/GenBank/DDBJ databases">
        <title>Genome of a novel bacterium Candidatus Jettenia ecosi reconstructed from metagenome of an anammox bioreactor.</title>
        <authorList>
            <person name="Mardanov A.V."/>
            <person name="Beletsky A.V."/>
            <person name="Ravin N.V."/>
            <person name="Botchkova E.A."/>
            <person name="Litti Y.V."/>
            <person name="Nozhevnikova A.N."/>
        </authorList>
    </citation>
    <scope>NUCLEOTIDE SEQUENCE [LARGE SCALE GENOMIC DNA]</scope>
    <source>
        <strain evidence="1">J2</strain>
    </source>
</reference>
<dbReference type="Proteomes" id="UP000319783">
    <property type="component" value="Unassembled WGS sequence"/>
</dbReference>